<evidence type="ECO:0000313" key="9">
    <source>
        <dbReference type="Proteomes" id="UP000070299"/>
    </source>
</evidence>
<dbReference type="HAMAP" id="MF_00479">
    <property type="entry name" value="RsxG_RnfG"/>
    <property type="match status" value="1"/>
</dbReference>
<dbReference type="GO" id="GO:0022900">
    <property type="term" value="P:electron transport chain"/>
    <property type="evidence" value="ECO:0007669"/>
    <property type="project" value="UniProtKB-UniRule"/>
</dbReference>
<dbReference type="GO" id="GO:0005886">
    <property type="term" value="C:plasma membrane"/>
    <property type="evidence" value="ECO:0007669"/>
    <property type="project" value="UniProtKB-SubCell"/>
</dbReference>
<dbReference type="RefSeq" id="WP_068377774.1">
    <property type="nucleotide sequence ID" value="NZ_LSNE01000006.1"/>
</dbReference>
<comment type="function">
    <text evidence="6">Part of a membrane-bound complex that couples electron transfer with translocation of ions across the membrane.</text>
</comment>
<keyword evidence="9" id="KW-1185">Reference proteome</keyword>
<dbReference type="Proteomes" id="UP000070299">
    <property type="component" value="Unassembled WGS sequence"/>
</dbReference>
<dbReference type="InterPro" id="IPR007329">
    <property type="entry name" value="FMN-bd"/>
</dbReference>
<comment type="subunit">
    <text evidence="6">The complex is composed of six subunits: RnfA, RnfB, RnfC, RnfD, RnfE and RnfG.</text>
</comment>
<dbReference type="SMART" id="SM00900">
    <property type="entry name" value="FMN_bind"/>
    <property type="match status" value="1"/>
</dbReference>
<gene>
    <name evidence="6" type="primary">rnfG</name>
    <name evidence="8" type="ORF">AX660_16360</name>
</gene>
<evidence type="ECO:0000256" key="2">
    <source>
        <dbReference type="ARBA" id="ARBA00022553"/>
    </source>
</evidence>
<dbReference type="PANTHER" id="PTHR36118">
    <property type="entry name" value="ION-TRANSLOCATING OXIDOREDUCTASE COMPLEX SUBUNIT G"/>
    <property type="match status" value="1"/>
</dbReference>
<keyword evidence="6" id="KW-1003">Cell membrane</keyword>
<keyword evidence="2 6" id="KW-0597">Phosphoprotein</keyword>
<keyword evidence="5 6" id="KW-0249">Electron transport</keyword>
<evidence type="ECO:0000256" key="5">
    <source>
        <dbReference type="ARBA" id="ARBA00022982"/>
    </source>
</evidence>
<dbReference type="EMBL" id="LSNE01000006">
    <property type="protein sequence ID" value="KXI28652.1"/>
    <property type="molecule type" value="Genomic_DNA"/>
</dbReference>
<keyword evidence="4 6" id="KW-0288">FMN</keyword>
<dbReference type="AlphaFoldDB" id="A0A136A0B4"/>
<dbReference type="GO" id="GO:0010181">
    <property type="term" value="F:FMN binding"/>
    <property type="evidence" value="ECO:0007669"/>
    <property type="project" value="InterPro"/>
</dbReference>
<evidence type="ECO:0000313" key="8">
    <source>
        <dbReference type="EMBL" id="KXI28652.1"/>
    </source>
</evidence>
<evidence type="ECO:0000256" key="6">
    <source>
        <dbReference type="HAMAP-Rule" id="MF_00479"/>
    </source>
</evidence>
<name>A0A136A0B4_9ALTE</name>
<proteinExistence type="inferred from homology"/>
<reference evidence="9" key="1">
    <citation type="submission" date="2016-02" db="EMBL/GenBank/DDBJ databases">
        <authorList>
            <person name="Schultz-Johansen M."/>
            <person name="Glaring M.A."/>
            <person name="Bech P.K."/>
            <person name="Stougaard P."/>
        </authorList>
    </citation>
    <scope>NUCLEOTIDE SEQUENCE [LARGE SCALE GENOMIC DNA]</scope>
    <source>
        <strain evidence="9">S66</strain>
    </source>
</reference>
<keyword evidence="6" id="KW-1278">Translocase</keyword>
<keyword evidence="6" id="KW-0472">Membrane</keyword>
<dbReference type="GO" id="GO:0009055">
    <property type="term" value="F:electron transfer activity"/>
    <property type="evidence" value="ECO:0007669"/>
    <property type="project" value="InterPro"/>
</dbReference>
<dbReference type="NCBIfam" id="NF002519">
    <property type="entry name" value="PRK01908.1"/>
    <property type="match status" value="1"/>
</dbReference>
<keyword evidence="6" id="KW-0997">Cell inner membrane</keyword>
<dbReference type="PANTHER" id="PTHR36118:SF1">
    <property type="entry name" value="ION-TRANSLOCATING OXIDOREDUCTASE COMPLEX SUBUNIT G"/>
    <property type="match status" value="1"/>
</dbReference>
<evidence type="ECO:0000256" key="4">
    <source>
        <dbReference type="ARBA" id="ARBA00022643"/>
    </source>
</evidence>
<comment type="similarity">
    <text evidence="6">Belongs to the RnfG family.</text>
</comment>
<dbReference type="OrthoDB" id="9784165at2"/>
<feature type="modified residue" description="FMN phosphoryl threonine" evidence="6">
    <location>
        <position position="180"/>
    </location>
</feature>
<sequence>MTKSIFNKGLILAAFAMVTSGLIGLTYFGTKEQIAHQQQQKLQAILNAIIDPSSYNNAIANNCALMTSAEYLGSNEPQHIYRALNNEQAVAVAIETTAPDGYSGKIQIVVGLNDDADGNVMISGVRVLDHKETPGLGDKIDLRVNDWVLSFAQRIFNAESAPRFAVKKDGGQFDQFTGATISPRAVVKAVKRSAEFYQLHKNDIFAAANACSLDASPVNSASSKAD</sequence>
<keyword evidence="1 6" id="KW-0813">Transport</keyword>
<dbReference type="NCBIfam" id="TIGR01947">
    <property type="entry name" value="rnfG"/>
    <property type="match status" value="1"/>
</dbReference>
<evidence type="ECO:0000256" key="3">
    <source>
        <dbReference type="ARBA" id="ARBA00022630"/>
    </source>
</evidence>
<keyword evidence="6" id="KW-1133">Transmembrane helix</keyword>
<organism evidence="8 9">
    <name type="scientific">Paraglaciecola hydrolytica</name>
    <dbReference type="NCBI Taxonomy" id="1799789"/>
    <lineage>
        <taxon>Bacteria</taxon>
        <taxon>Pseudomonadati</taxon>
        <taxon>Pseudomonadota</taxon>
        <taxon>Gammaproteobacteria</taxon>
        <taxon>Alteromonadales</taxon>
        <taxon>Alteromonadaceae</taxon>
        <taxon>Paraglaciecola</taxon>
    </lineage>
</organism>
<dbReference type="Pfam" id="PF04205">
    <property type="entry name" value="FMN_bind"/>
    <property type="match status" value="1"/>
</dbReference>
<keyword evidence="6" id="KW-0812">Transmembrane</keyword>
<dbReference type="STRING" id="1799789.AX660_16360"/>
<protein>
    <recommendedName>
        <fullName evidence="6">Ion-translocating oxidoreductase complex subunit G</fullName>
        <ecNumber evidence="6">7.-.-.-</ecNumber>
    </recommendedName>
    <alternativeName>
        <fullName evidence="6">Rnf electron transport complex subunit G</fullName>
    </alternativeName>
</protein>
<comment type="subcellular location">
    <subcellularLocation>
        <location evidence="6">Cell inner membrane</location>
        <topology evidence="6">Single-pass membrane protein</topology>
    </subcellularLocation>
</comment>
<dbReference type="InterPro" id="IPR010209">
    <property type="entry name" value="Ion_transpt_RnfG/RsxG"/>
</dbReference>
<comment type="caution">
    <text evidence="8">The sequence shown here is derived from an EMBL/GenBank/DDBJ whole genome shotgun (WGS) entry which is preliminary data.</text>
</comment>
<dbReference type="PIRSF" id="PIRSF006091">
    <property type="entry name" value="E_trnsport_RnfG"/>
    <property type="match status" value="1"/>
</dbReference>
<comment type="cofactor">
    <cofactor evidence="6">
        <name>FMN</name>
        <dbReference type="ChEBI" id="CHEBI:58210"/>
    </cofactor>
</comment>
<evidence type="ECO:0000256" key="1">
    <source>
        <dbReference type="ARBA" id="ARBA00022448"/>
    </source>
</evidence>
<evidence type="ECO:0000259" key="7">
    <source>
        <dbReference type="SMART" id="SM00900"/>
    </source>
</evidence>
<feature type="domain" description="FMN-binding" evidence="7">
    <location>
        <begin position="101"/>
        <end position="197"/>
    </location>
</feature>
<keyword evidence="3 6" id="KW-0285">Flavoprotein</keyword>
<dbReference type="EC" id="7.-.-.-" evidence="6"/>
<accession>A0A136A0B4</accession>